<dbReference type="GO" id="GO:0004852">
    <property type="term" value="F:uroporphyrinogen-III synthase activity"/>
    <property type="evidence" value="ECO:0007669"/>
    <property type="project" value="UniProtKB-UniRule"/>
</dbReference>
<keyword evidence="12" id="KW-1185">Reference proteome</keyword>
<comment type="pathway">
    <text evidence="1 9">Porphyrin-containing compound metabolism; protoporphyrin-IX biosynthesis; coproporphyrinogen-III from 5-aminolevulinate: step 3/4.</text>
</comment>
<dbReference type="GO" id="GO:0006780">
    <property type="term" value="P:uroporphyrinogen III biosynthetic process"/>
    <property type="evidence" value="ECO:0007669"/>
    <property type="project" value="UniProtKB-UniRule"/>
</dbReference>
<evidence type="ECO:0000256" key="9">
    <source>
        <dbReference type="RuleBase" id="RU366031"/>
    </source>
</evidence>
<organism evidence="11 12">
    <name type="scientific">Tolumonas osonensis</name>
    <dbReference type="NCBI Taxonomy" id="675874"/>
    <lineage>
        <taxon>Bacteria</taxon>
        <taxon>Pseudomonadati</taxon>
        <taxon>Pseudomonadota</taxon>
        <taxon>Gammaproteobacteria</taxon>
        <taxon>Aeromonadales</taxon>
        <taxon>Aeromonadaceae</taxon>
        <taxon>Tolumonas</taxon>
    </lineage>
</organism>
<comment type="catalytic activity">
    <reaction evidence="8 9">
        <text>hydroxymethylbilane = uroporphyrinogen III + H2O</text>
        <dbReference type="Rhea" id="RHEA:18965"/>
        <dbReference type="ChEBI" id="CHEBI:15377"/>
        <dbReference type="ChEBI" id="CHEBI:57308"/>
        <dbReference type="ChEBI" id="CHEBI:57845"/>
        <dbReference type="EC" id="4.2.1.75"/>
    </reaction>
</comment>
<keyword evidence="5 9" id="KW-0627">Porphyrin biosynthesis</keyword>
<evidence type="ECO:0000256" key="1">
    <source>
        <dbReference type="ARBA" id="ARBA00004772"/>
    </source>
</evidence>
<dbReference type="RefSeq" id="WP_188027287.1">
    <property type="nucleotide sequence ID" value="NZ_JACHGR010000008.1"/>
</dbReference>
<dbReference type="SUPFAM" id="SSF69618">
    <property type="entry name" value="HemD-like"/>
    <property type="match status" value="1"/>
</dbReference>
<feature type="domain" description="Tetrapyrrole biosynthesis uroporphyrinogen III synthase" evidence="10">
    <location>
        <begin position="13"/>
        <end position="231"/>
    </location>
</feature>
<dbReference type="EC" id="4.2.1.75" evidence="3 9"/>
<evidence type="ECO:0000256" key="2">
    <source>
        <dbReference type="ARBA" id="ARBA00008133"/>
    </source>
</evidence>
<evidence type="ECO:0000256" key="5">
    <source>
        <dbReference type="ARBA" id="ARBA00023244"/>
    </source>
</evidence>
<evidence type="ECO:0000256" key="4">
    <source>
        <dbReference type="ARBA" id="ARBA00023239"/>
    </source>
</evidence>
<dbReference type="Proteomes" id="UP000585721">
    <property type="component" value="Unassembled WGS sequence"/>
</dbReference>
<reference evidence="11 12" key="1">
    <citation type="submission" date="2020-08" db="EMBL/GenBank/DDBJ databases">
        <title>Genomic Encyclopedia of Type Strains, Phase IV (KMG-IV): sequencing the most valuable type-strain genomes for metagenomic binning, comparative biology and taxonomic classification.</title>
        <authorList>
            <person name="Goeker M."/>
        </authorList>
    </citation>
    <scope>NUCLEOTIDE SEQUENCE [LARGE SCALE GENOMIC DNA]</scope>
    <source>
        <strain evidence="11 12">DSM 22975</strain>
    </source>
</reference>
<dbReference type="GO" id="GO:0006782">
    <property type="term" value="P:protoporphyrinogen IX biosynthetic process"/>
    <property type="evidence" value="ECO:0007669"/>
    <property type="project" value="UniProtKB-UniRule"/>
</dbReference>
<sequence>MTPLILRPQPAADELAARLRRDGHAPVLCPLLTYQPGSELALLPPLLNEADIVIAVSAAAVQHASLYLQQQHRSWPATPTYLAVGPATAASWQQQHLPVISPADARSEGLLALPELQAVNGKRIVLLRGNGGRELLADTLRQRGAEVTCVECYRRHYLQTDGNRLLQEWQAAAVDSVIITSSELFQQLLTLLPATAHSWLSALHWFVVSERTAEELRQAGLNRITIMPGAQHDAVAAALSE</sequence>
<comment type="function">
    <text evidence="6 9">Catalyzes cyclization of the linear tetrapyrrole, hydroxymethylbilane, to the macrocyclic uroporphyrinogen III.</text>
</comment>
<proteinExistence type="inferred from homology"/>
<dbReference type="EMBL" id="JACHGR010000008">
    <property type="protein sequence ID" value="MBB6056564.1"/>
    <property type="molecule type" value="Genomic_DNA"/>
</dbReference>
<dbReference type="AlphaFoldDB" id="A0A841GBP4"/>
<evidence type="ECO:0000256" key="6">
    <source>
        <dbReference type="ARBA" id="ARBA00037589"/>
    </source>
</evidence>
<dbReference type="InterPro" id="IPR003754">
    <property type="entry name" value="4pyrrol_synth_uPrphyn_synth"/>
</dbReference>
<dbReference type="PANTHER" id="PTHR38042">
    <property type="entry name" value="UROPORPHYRINOGEN-III SYNTHASE, CHLOROPLASTIC"/>
    <property type="match status" value="1"/>
</dbReference>
<evidence type="ECO:0000259" key="10">
    <source>
        <dbReference type="Pfam" id="PF02602"/>
    </source>
</evidence>
<keyword evidence="4 9" id="KW-0456">Lyase</keyword>
<gene>
    <name evidence="11" type="ORF">HNR75_002502</name>
</gene>
<evidence type="ECO:0000256" key="3">
    <source>
        <dbReference type="ARBA" id="ARBA00013109"/>
    </source>
</evidence>
<dbReference type="InterPro" id="IPR039793">
    <property type="entry name" value="UROS/Hem4"/>
</dbReference>
<evidence type="ECO:0000313" key="12">
    <source>
        <dbReference type="Proteomes" id="UP000585721"/>
    </source>
</evidence>
<evidence type="ECO:0000256" key="7">
    <source>
        <dbReference type="ARBA" id="ARBA00040167"/>
    </source>
</evidence>
<dbReference type="Pfam" id="PF02602">
    <property type="entry name" value="HEM4"/>
    <property type="match status" value="1"/>
</dbReference>
<accession>A0A841GBP4</accession>
<evidence type="ECO:0000313" key="11">
    <source>
        <dbReference type="EMBL" id="MBB6056564.1"/>
    </source>
</evidence>
<evidence type="ECO:0000256" key="8">
    <source>
        <dbReference type="ARBA" id="ARBA00048617"/>
    </source>
</evidence>
<dbReference type="CDD" id="cd06578">
    <property type="entry name" value="HemD"/>
    <property type="match status" value="1"/>
</dbReference>
<name>A0A841GBP4_9GAMM</name>
<comment type="caution">
    <text evidence="11">The sequence shown here is derived from an EMBL/GenBank/DDBJ whole genome shotgun (WGS) entry which is preliminary data.</text>
</comment>
<dbReference type="InterPro" id="IPR036108">
    <property type="entry name" value="4pyrrol_syn_uPrphyn_synt_sf"/>
</dbReference>
<dbReference type="PANTHER" id="PTHR38042:SF1">
    <property type="entry name" value="UROPORPHYRINOGEN-III SYNTHASE, CHLOROPLASTIC"/>
    <property type="match status" value="1"/>
</dbReference>
<dbReference type="Gene3D" id="3.40.50.10090">
    <property type="match status" value="2"/>
</dbReference>
<dbReference type="UniPathway" id="UPA00251">
    <property type="reaction ID" value="UER00320"/>
</dbReference>
<protein>
    <recommendedName>
        <fullName evidence="7 9">Uroporphyrinogen-III synthase</fullName>
        <ecNumber evidence="3 9">4.2.1.75</ecNumber>
    </recommendedName>
</protein>
<comment type="similarity">
    <text evidence="2 9">Belongs to the uroporphyrinogen-III synthase family.</text>
</comment>